<dbReference type="KEGG" id="amuc:Pan181_13560"/>
<evidence type="ECO:0000256" key="1">
    <source>
        <dbReference type="SAM" id="MobiDB-lite"/>
    </source>
</evidence>
<dbReference type="EMBL" id="CP036278">
    <property type="protein sequence ID" value="QDU55170.1"/>
    <property type="molecule type" value="Genomic_DNA"/>
</dbReference>
<gene>
    <name evidence="3" type="ORF">Pan181_13560</name>
</gene>
<keyword evidence="4" id="KW-1185">Reference proteome</keyword>
<organism evidence="3 4">
    <name type="scientific">Aeoliella mucimassa</name>
    <dbReference type="NCBI Taxonomy" id="2527972"/>
    <lineage>
        <taxon>Bacteria</taxon>
        <taxon>Pseudomonadati</taxon>
        <taxon>Planctomycetota</taxon>
        <taxon>Planctomycetia</taxon>
        <taxon>Pirellulales</taxon>
        <taxon>Lacipirellulaceae</taxon>
        <taxon>Aeoliella</taxon>
    </lineage>
</organism>
<keyword evidence="2" id="KW-0732">Signal</keyword>
<dbReference type="AlphaFoldDB" id="A0A518AKA8"/>
<dbReference type="Proteomes" id="UP000315750">
    <property type="component" value="Chromosome"/>
</dbReference>
<evidence type="ECO:0000313" key="4">
    <source>
        <dbReference type="Proteomes" id="UP000315750"/>
    </source>
</evidence>
<feature type="region of interest" description="Disordered" evidence="1">
    <location>
        <begin position="84"/>
        <end position="112"/>
    </location>
</feature>
<evidence type="ECO:0000313" key="3">
    <source>
        <dbReference type="EMBL" id="QDU55170.1"/>
    </source>
</evidence>
<protein>
    <submittedName>
        <fullName evidence="3">Uncharacterized protein</fullName>
    </submittedName>
</protein>
<proteinExistence type="predicted"/>
<feature type="signal peptide" evidence="2">
    <location>
        <begin position="1"/>
        <end position="31"/>
    </location>
</feature>
<feature type="chain" id="PRO_5021902770" evidence="2">
    <location>
        <begin position="32"/>
        <end position="573"/>
    </location>
</feature>
<reference evidence="3 4" key="1">
    <citation type="submission" date="2019-02" db="EMBL/GenBank/DDBJ databases">
        <title>Deep-cultivation of Planctomycetes and their phenomic and genomic characterization uncovers novel biology.</title>
        <authorList>
            <person name="Wiegand S."/>
            <person name="Jogler M."/>
            <person name="Boedeker C."/>
            <person name="Pinto D."/>
            <person name="Vollmers J."/>
            <person name="Rivas-Marin E."/>
            <person name="Kohn T."/>
            <person name="Peeters S.H."/>
            <person name="Heuer A."/>
            <person name="Rast P."/>
            <person name="Oberbeckmann S."/>
            <person name="Bunk B."/>
            <person name="Jeske O."/>
            <person name="Meyerdierks A."/>
            <person name="Storesund J.E."/>
            <person name="Kallscheuer N."/>
            <person name="Luecker S."/>
            <person name="Lage O.M."/>
            <person name="Pohl T."/>
            <person name="Merkel B.J."/>
            <person name="Hornburger P."/>
            <person name="Mueller R.-W."/>
            <person name="Bruemmer F."/>
            <person name="Labrenz M."/>
            <person name="Spormann A.M."/>
            <person name="Op den Camp H."/>
            <person name="Overmann J."/>
            <person name="Amann R."/>
            <person name="Jetten M.S.M."/>
            <person name="Mascher T."/>
            <person name="Medema M.H."/>
            <person name="Devos D.P."/>
            <person name="Kaster A.-K."/>
            <person name="Ovreas L."/>
            <person name="Rohde M."/>
            <person name="Galperin M.Y."/>
            <person name="Jogler C."/>
        </authorList>
    </citation>
    <scope>NUCLEOTIDE SEQUENCE [LARGE SCALE GENOMIC DNA]</scope>
    <source>
        <strain evidence="3 4">Pan181</strain>
    </source>
</reference>
<sequence length="573" mass="62576" precursor="true">MNWYASPWSLRLTRPVWLSLLLCAMSGSTLAQQASSTLFDAPAAVPPSSVYCPSDAPTEVGFQPSVLRFGLLPPPPMTPTFGDVCLSDNEPGKPSDESAKPGEPHAMHHPPASDCRADLSTCYESDFSHDPFYDSCPLDVGAELNVYNGKHLVPVQYPLMELGLPFYRKGPIPPSLEILGPTNPVQQKFYVYGDYRIGVAQNDLVGRDITVLAHRLNLEIDYWLTSTERFHMFSGPFQEGTNFMRVEEGEFIEELDFFDPDTDTMFFEGDLGQIAGGLSSSYAAFDLPFTVGLVPLLFQNGIWMQDAMLGFAATVPAQNHAGLDWSNYDITFFAALEKVSSGAAPGDEDAMQLFGGTTFIESRGGYFELGYAFANHRSNSSRDYSNIGISYTRRYLNTVSNSMRVIINAGQDGPQSARTADGVLLIAENTLITPMPYNLLPYCNVFAGFDRPQPAARAAAFGGVLFNTGILFQSDALTGYPTLDASGNNTFGFATGVDLLSPNFDQQLIVEFAALKVHGSSAGRIAAGDQAGVGIRYQVPITNAHLLRFDAMHGWLDNSEDISGARAEFRWKF</sequence>
<feature type="compositionally biased region" description="Basic and acidic residues" evidence="1">
    <location>
        <begin position="90"/>
        <end position="106"/>
    </location>
</feature>
<evidence type="ECO:0000256" key="2">
    <source>
        <dbReference type="SAM" id="SignalP"/>
    </source>
</evidence>
<name>A0A518AKA8_9BACT</name>
<accession>A0A518AKA8</accession>